<evidence type="ECO:0000256" key="5">
    <source>
        <dbReference type="ARBA" id="ARBA00023136"/>
    </source>
</evidence>
<comment type="similarity">
    <text evidence="7">Belongs to the small GTPase superfamily. RasD family.</text>
</comment>
<keyword evidence="4" id="KW-0342">GTP-binding</keyword>
<dbReference type="PANTHER" id="PTHR46149">
    <property type="entry name" value="MIP08469P"/>
    <property type="match status" value="1"/>
</dbReference>
<dbReference type="EnsemblMetazoa" id="XM_050651273.1">
    <property type="protein sequence ID" value="XP_050507230.1"/>
    <property type="gene ID" value="LOC114338119"/>
</dbReference>
<evidence type="ECO:0000313" key="10">
    <source>
        <dbReference type="Proteomes" id="UP001652700"/>
    </source>
</evidence>
<dbReference type="InterPro" id="IPR001806">
    <property type="entry name" value="Small_GTPase"/>
</dbReference>
<dbReference type="RefSeq" id="XP_050507230.1">
    <property type="nucleotide sequence ID" value="XM_050651273.1"/>
</dbReference>
<dbReference type="SMART" id="SM00173">
    <property type="entry name" value="RAS"/>
    <property type="match status" value="1"/>
</dbReference>
<accession>A0ABM5KAL7</accession>
<evidence type="ECO:0000256" key="2">
    <source>
        <dbReference type="ARBA" id="ARBA00022475"/>
    </source>
</evidence>
<comment type="subcellular location">
    <subcellularLocation>
        <location evidence="1">Cell membrane</location>
        <topology evidence="1">Lipid-anchor</topology>
    </subcellularLocation>
</comment>
<keyword evidence="2" id="KW-1003">Cell membrane</keyword>
<feature type="region of interest" description="Disordered" evidence="8">
    <location>
        <begin position="302"/>
        <end position="332"/>
    </location>
</feature>
<evidence type="ECO:0000256" key="3">
    <source>
        <dbReference type="ARBA" id="ARBA00022481"/>
    </source>
</evidence>
<keyword evidence="6" id="KW-0449">Lipoprotein</keyword>
<proteinExistence type="inferred from homology"/>
<keyword evidence="3" id="KW-0488">Methylation</keyword>
<name>A0ABM5KAL7_DIAVI</name>
<dbReference type="InterPro" id="IPR027417">
    <property type="entry name" value="P-loop_NTPase"/>
</dbReference>
<dbReference type="Proteomes" id="UP001652700">
    <property type="component" value="Unplaced"/>
</dbReference>
<dbReference type="RefSeq" id="XP_050507232.1">
    <property type="nucleotide sequence ID" value="XM_050651275.1"/>
</dbReference>
<dbReference type="SMART" id="SM00174">
    <property type="entry name" value="RHO"/>
    <property type="match status" value="1"/>
</dbReference>
<evidence type="ECO:0008006" key="11">
    <source>
        <dbReference type="Google" id="ProtNLM"/>
    </source>
</evidence>
<dbReference type="SUPFAM" id="SSF52540">
    <property type="entry name" value="P-loop containing nucleoside triphosphate hydrolases"/>
    <property type="match status" value="1"/>
</dbReference>
<dbReference type="PRINTS" id="PR00449">
    <property type="entry name" value="RASTRNSFRMNG"/>
</dbReference>
<dbReference type="GeneID" id="114338119"/>
<evidence type="ECO:0000256" key="1">
    <source>
        <dbReference type="ARBA" id="ARBA00004193"/>
    </source>
</evidence>
<dbReference type="Gene3D" id="3.40.50.300">
    <property type="entry name" value="P-loop containing nucleotide triphosphate hydrolases"/>
    <property type="match status" value="1"/>
</dbReference>
<evidence type="ECO:0000313" key="9">
    <source>
        <dbReference type="EnsemblMetazoa" id="XP_050507232.1"/>
    </source>
</evidence>
<dbReference type="EnsemblMetazoa" id="XM_050651274.1">
    <property type="protein sequence ID" value="XP_050507231.1"/>
    <property type="gene ID" value="LOC114338119"/>
</dbReference>
<keyword evidence="10" id="KW-1185">Reference proteome</keyword>
<dbReference type="InterPro" id="IPR005225">
    <property type="entry name" value="Small_GTP-bd"/>
</dbReference>
<evidence type="ECO:0000256" key="8">
    <source>
        <dbReference type="SAM" id="MobiDB-lite"/>
    </source>
</evidence>
<organism evidence="9 10">
    <name type="scientific">Diabrotica virgifera virgifera</name>
    <name type="common">western corn rootworm</name>
    <dbReference type="NCBI Taxonomy" id="50390"/>
    <lineage>
        <taxon>Eukaryota</taxon>
        <taxon>Metazoa</taxon>
        <taxon>Ecdysozoa</taxon>
        <taxon>Arthropoda</taxon>
        <taxon>Hexapoda</taxon>
        <taxon>Insecta</taxon>
        <taxon>Pterygota</taxon>
        <taxon>Neoptera</taxon>
        <taxon>Endopterygota</taxon>
        <taxon>Coleoptera</taxon>
        <taxon>Polyphaga</taxon>
        <taxon>Cucujiformia</taxon>
        <taxon>Chrysomeloidea</taxon>
        <taxon>Chrysomelidae</taxon>
        <taxon>Galerucinae</taxon>
        <taxon>Diabroticina</taxon>
        <taxon>Diabroticites</taxon>
        <taxon>Diabrotica</taxon>
    </lineage>
</organism>
<dbReference type="PANTHER" id="PTHR46149:SF3">
    <property type="entry name" value="MIP08469P"/>
    <property type="match status" value="1"/>
</dbReference>
<protein>
    <recommendedName>
        <fullName evidence="11">GTP-binding protein Rhes</fullName>
    </recommendedName>
</protein>
<dbReference type="PROSITE" id="PS51419">
    <property type="entry name" value="RAB"/>
    <property type="match status" value="1"/>
</dbReference>
<keyword evidence="4" id="KW-0547">Nucleotide-binding</keyword>
<dbReference type="Pfam" id="PF00071">
    <property type="entry name" value="Ras"/>
    <property type="match status" value="1"/>
</dbReference>
<dbReference type="SMART" id="SM00175">
    <property type="entry name" value="RAB"/>
    <property type="match status" value="1"/>
</dbReference>
<keyword evidence="5" id="KW-0472">Membrane</keyword>
<evidence type="ECO:0000256" key="7">
    <source>
        <dbReference type="ARBA" id="ARBA00038061"/>
    </source>
</evidence>
<sequence length="332" mass="37057">MDLSACRSCFCHNSQPNEESMVSQECQNIVVSYPGPSSANNNSSGDDAVAPFKNCYRLVVLGSSRVGKTCLVARFLGHKYTDGYTPTIEDFHRKIYRIRGEIYQLDILDTSGFHPFPAMRRLSFLTGDIFVIVFSMDSRESFEEAARLREQILETKVNALASTGGGVGITRKKTLPRVPMVFAGNKCDRDMKTVTVEEAQAYCDSQDASCTFVETSAKKNFRVEEVFYQLFLVAHLPLEMAPNHHKRVSASFGSPSPLPPPTPVHQSKKYHLSVKRKLSDALGVVTPNARRPSIRTDLMIMRNKTSRRGDTSGASNNNSKWWKKSGDVCNLQ</sequence>
<evidence type="ECO:0000256" key="6">
    <source>
        <dbReference type="ARBA" id="ARBA00023288"/>
    </source>
</evidence>
<dbReference type="PROSITE" id="PS51421">
    <property type="entry name" value="RAS"/>
    <property type="match status" value="1"/>
</dbReference>
<reference evidence="9" key="1">
    <citation type="submission" date="2025-05" db="UniProtKB">
        <authorList>
            <consortium name="EnsemblMetazoa"/>
        </authorList>
    </citation>
    <scope>IDENTIFICATION</scope>
</reference>
<dbReference type="RefSeq" id="XP_050507231.1">
    <property type="nucleotide sequence ID" value="XM_050651274.1"/>
</dbReference>
<dbReference type="NCBIfam" id="TIGR00231">
    <property type="entry name" value="small_GTP"/>
    <property type="match status" value="1"/>
</dbReference>
<evidence type="ECO:0000256" key="4">
    <source>
        <dbReference type="ARBA" id="ARBA00023134"/>
    </source>
</evidence>
<dbReference type="InterPro" id="IPR052236">
    <property type="entry name" value="Small_GTPase_RasD"/>
</dbReference>
<dbReference type="PROSITE" id="PS51420">
    <property type="entry name" value="RHO"/>
    <property type="match status" value="1"/>
</dbReference>
<dbReference type="EnsemblMetazoa" id="XM_050651275.1">
    <property type="protein sequence ID" value="XP_050507232.1"/>
    <property type="gene ID" value="LOC114338119"/>
</dbReference>